<evidence type="ECO:0000256" key="4">
    <source>
        <dbReference type="PROSITE-ProRule" id="PRU00146"/>
    </source>
</evidence>
<dbReference type="GO" id="GO:0008270">
    <property type="term" value="F:zinc ion binding"/>
    <property type="evidence" value="ECO:0007669"/>
    <property type="project" value="UniProtKB-KW"/>
</dbReference>
<feature type="compositionally biased region" description="Basic and acidic residues" evidence="5">
    <location>
        <begin position="64"/>
        <end position="74"/>
    </location>
</feature>
<dbReference type="InterPro" id="IPR011011">
    <property type="entry name" value="Znf_FYVE_PHD"/>
</dbReference>
<accession>A0A2R5H2I2</accession>
<sequence>MMKSSMPKESSLGDIMRRRSSSANSASDMDDSPRRRRRSADQTKRSYVEDEGDNEDDNDEEEDHGFLSDSDKEKSHRRAVIAANIAQKAADRRHHTNDSNGKRALQSSLASSSSRGDRLRARASPSNYSTDSEKDPESVKAETSLEDDAADLLASGSKGRDHLTRNAEDIAADALCGALEADASPSPPAPSTSLRVKTSPSNATAASSSGDSDEPDTNESQGAVEMEGVWDGNEETWTGTWFQVELPELDAPFEYKPLPAEVDADMVDMPCELCKGSDPEGFLFCDLCNRGFHMWCCGLVEEPGPDEDWHCKSCSAVLKRFKQQLPPSRRWSGWFRMSKKAHLKGYQYKETFKVNFDYSTEFKQSNLIAKFSGDGKNRLGDFRFTGKMTYEDGKIYLRSRKSYLREPVKRKKTPSSISARKREKIADSRSVSPEPVDLRSPGASSTGPWNAGQRRASNATTPADSLATSPGAFTNGPAASTSASHQPNLTAAAAAFAASANGSSQYYVDSSDPRQVALAFGLVSRELHRLRGPKTTLVVTDLDCGFGKSNSRNEPPNQLPLLWHFVAALPGNLKWISEVPRGALEILFRMHTLEYLTDLMQKSKRDNDLETRFTAAVKACGAMALAISSIIPDPRQVPHLRLATNKIPQGSNAIVLASPGTSRTGIRGLVGELMGSSVAADNTKASGDPGKRADTRRNSLNGSAPDAASSSATATATTTSSEADGSWSVLNYVAHGAIHANDLLGERVAVLSVSPSDRALGTAQILKGRGIFFAANYAESGMDWLDKIRTALEGLKEFQPTVLIVTQAFAVPDTCPPTVVTKLTLDLLSICSQLISVVEEATPDMSHHLRAHIEALQAFG</sequence>
<proteinExistence type="predicted"/>
<dbReference type="SMART" id="SM00249">
    <property type="entry name" value="PHD"/>
    <property type="match status" value="1"/>
</dbReference>
<feature type="compositionally biased region" description="Polar residues" evidence="5">
    <location>
        <begin position="455"/>
        <end position="485"/>
    </location>
</feature>
<dbReference type="SUPFAM" id="SSF57903">
    <property type="entry name" value="FYVE/PHD zinc finger"/>
    <property type="match status" value="1"/>
</dbReference>
<evidence type="ECO:0000313" key="8">
    <source>
        <dbReference type="Proteomes" id="UP000241890"/>
    </source>
</evidence>
<comment type="caution">
    <text evidence="7">The sequence shown here is derived from an EMBL/GenBank/DDBJ whole genome shotgun (WGS) entry which is preliminary data.</text>
</comment>
<dbReference type="AlphaFoldDB" id="A0A2R5H2I2"/>
<dbReference type="InterPro" id="IPR019786">
    <property type="entry name" value="Zinc_finger_PHD-type_CS"/>
</dbReference>
<keyword evidence="8" id="KW-1185">Reference proteome</keyword>
<evidence type="ECO:0000256" key="5">
    <source>
        <dbReference type="SAM" id="MobiDB-lite"/>
    </source>
</evidence>
<dbReference type="InterPro" id="IPR001965">
    <property type="entry name" value="Znf_PHD"/>
</dbReference>
<evidence type="ECO:0000256" key="2">
    <source>
        <dbReference type="ARBA" id="ARBA00022771"/>
    </source>
</evidence>
<evidence type="ECO:0000313" key="7">
    <source>
        <dbReference type="EMBL" id="GBG35051.1"/>
    </source>
</evidence>
<gene>
    <name evidence="7" type="ORF">FCC1311_112742</name>
</gene>
<keyword evidence="1" id="KW-0479">Metal-binding</keyword>
<dbReference type="Proteomes" id="UP000241890">
    <property type="component" value="Unassembled WGS sequence"/>
</dbReference>
<feature type="region of interest" description="Disordered" evidence="5">
    <location>
        <begin position="1"/>
        <end position="165"/>
    </location>
</feature>
<dbReference type="Gene3D" id="3.30.40.10">
    <property type="entry name" value="Zinc/RING finger domain, C3HC4 (zinc finger)"/>
    <property type="match status" value="1"/>
</dbReference>
<reference evidence="7 8" key="1">
    <citation type="submission" date="2017-12" db="EMBL/GenBank/DDBJ databases">
        <title>Sequencing, de novo assembly and annotation of complete genome of a new Thraustochytrid species, strain FCC1311.</title>
        <authorList>
            <person name="Sedici K."/>
            <person name="Godart F."/>
            <person name="Aiese Cigliano R."/>
            <person name="Sanseverino W."/>
            <person name="Barakat M."/>
            <person name="Ortet P."/>
            <person name="Marechal E."/>
            <person name="Cagnac O."/>
            <person name="Amato A."/>
        </authorList>
    </citation>
    <scope>NUCLEOTIDE SEQUENCE [LARGE SCALE GENOMIC DNA]</scope>
</reference>
<dbReference type="InParanoid" id="A0A2R5H2I2"/>
<feature type="compositionally biased region" description="Acidic residues" evidence="5">
    <location>
        <begin position="49"/>
        <end position="63"/>
    </location>
</feature>
<organism evidence="7 8">
    <name type="scientific">Hondaea fermentalgiana</name>
    <dbReference type="NCBI Taxonomy" id="2315210"/>
    <lineage>
        <taxon>Eukaryota</taxon>
        <taxon>Sar</taxon>
        <taxon>Stramenopiles</taxon>
        <taxon>Bigyra</taxon>
        <taxon>Labyrinthulomycetes</taxon>
        <taxon>Thraustochytrida</taxon>
        <taxon>Thraustochytriidae</taxon>
        <taxon>Hondaea</taxon>
    </lineage>
</organism>
<feature type="region of interest" description="Disordered" evidence="5">
    <location>
        <begin position="181"/>
        <end position="222"/>
    </location>
</feature>
<feature type="region of interest" description="Disordered" evidence="5">
    <location>
        <begin position="680"/>
        <end position="720"/>
    </location>
</feature>
<feature type="compositionally biased region" description="Low complexity" evidence="5">
    <location>
        <begin position="198"/>
        <end position="209"/>
    </location>
</feature>
<feature type="compositionally biased region" description="Low complexity" evidence="5">
    <location>
        <begin position="103"/>
        <end position="114"/>
    </location>
</feature>
<feature type="compositionally biased region" description="Basic and acidic residues" evidence="5">
    <location>
        <begin position="131"/>
        <end position="140"/>
    </location>
</feature>
<dbReference type="PROSITE" id="PS50016">
    <property type="entry name" value="ZF_PHD_2"/>
    <property type="match status" value="1"/>
</dbReference>
<evidence type="ECO:0000256" key="3">
    <source>
        <dbReference type="ARBA" id="ARBA00022833"/>
    </source>
</evidence>
<protein>
    <submittedName>
        <fullName evidence="7">Bromodomain adjacent to zinc finger domain protein 2B</fullName>
    </submittedName>
</protein>
<keyword evidence="2 4" id="KW-0863">Zinc-finger</keyword>
<dbReference type="EMBL" id="BEYU01000268">
    <property type="protein sequence ID" value="GBG35051.1"/>
    <property type="molecule type" value="Genomic_DNA"/>
</dbReference>
<feature type="domain" description="PHD-type" evidence="6">
    <location>
        <begin position="268"/>
        <end position="317"/>
    </location>
</feature>
<feature type="compositionally biased region" description="Basic and acidic residues" evidence="5">
    <location>
        <begin position="39"/>
        <end position="48"/>
    </location>
</feature>
<dbReference type="InterPro" id="IPR019787">
    <property type="entry name" value="Znf_PHD-finger"/>
</dbReference>
<dbReference type="Pfam" id="PF00628">
    <property type="entry name" value="PHD"/>
    <property type="match status" value="1"/>
</dbReference>
<feature type="compositionally biased region" description="Low complexity" evidence="5">
    <location>
        <begin position="707"/>
        <end position="720"/>
    </location>
</feature>
<evidence type="ECO:0000256" key="1">
    <source>
        <dbReference type="ARBA" id="ARBA00022723"/>
    </source>
</evidence>
<dbReference type="InterPro" id="IPR013083">
    <property type="entry name" value="Znf_RING/FYVE/PHD"/>
</dbReference>
<keyword evidence="3" id="KW-0862">Zinc</keyword>
<name>A0A2R5H2I2_9STRA</name>
<evidence type="ECO:0000259" key="6">
    <source>
        <dbReference type="PROSITE" id="PS50016"/>
    </source>
</evidence>
<feature type="compositionally biased region" description="Basic residues" evidence="5">
    <location>
        <begin position="406"/>
        <end position="423"/>
    </location>
</feature>
<dbReference type="PROSITE" id="PS01359">
    <property type="entry name" value="ZF_PHD_1"/>
    <property type="match status" value="1"/>
</dbReference>
<dbReference type="OrthoDB" id="1903104at2759"/>
<feature type="region of interest" description="Disordered" evidence="5">
    <location>
        <begin position="406"/>
        <end position="485"/>
    </location>
</feature>